<dbReference type="RefSeq" id="WP_140884845.1">
    <property type="nucleotide sequence ID" value="NZ_RCZP01000017.1"/>
</dbReference>
<comment type="caution">
    <text evidence="1">The sequence shown here is derived from an EMBL/GenBank/DDBJ whole genome shotgun (WGS) entry which is preliminary data.</text>
</comment>
<reference evidence="1 2" key="1">
    <citation type="journal article" date="2019" name="Environ. Microbiol.">
        <title>Species interactions and distinct microbial communities in high Arctic permafrost affected cryosols are associated with the CH4 and CO2 gas fluxes.</title>
        <authorList>
            <person name="Altshuler I."/>
            <person name="Hamel J."/>
            <person name="Turney S."/>
            <person name="Magnuson E."/>
            <person name="Levesque R."/>
            <person name="Greer C."/>
            <person name="Whyte L.G."/>
        </authorList>
    </citation>
    <scope>NUCLEOTIDE SEQUENCE [LARGE SCALE GENOMIC DNA]</scope>
    <source>
        <strain evidence="1 2">S9.3B</strain>
    </source>
</reference>
<dbReference type="EMBL" id="RCZP01000017">
    <property type="protein sequence ID" value="TPG53362.1"/>
    <property type="molecule type" value="Genomic_DNA"/>
</dbReference>
<evidence type="ECO:0000313" key="2">
    <source>
        <dbReference type="Proteomes" id="UP000317078"/>
    </source>
</evidence>
<gene>
    <name evidence="1" type="ORF">EAH89_16565</name>
</gene>
<sequence length="61" mass="6651">MPATRIPGKSTPRLFRRPLLLAVLLLVGLLLAGLLAVGAFPPAVKQQPVERVLPNDRFVPR</sequence>
<accession>A0A502FVS2</accession>
<proteinExistence type="predicted"/>
<dbReference type="Proteomes" id="UP000317078">
    <property type="component" value="Unassembled WGS sequence"/>
</dbReference>
<protein>
    <submittedName>
        <fullName evidence="1">Uncharacterized protein</fullName>
    </submittedName>
</protein>
<keyword evidence="2" id="KW-1185">Reference proteome</keyword>
<evidence type="ECO:0000313" key="1">
    <source>
        <dbReference type="EMBL" id="TPG53362.1"/>
    </source>
</evidence>
<organism evidence="1 2">
    <name type="scientific">Muricoccus nepalensis</name>
    <dbReference type="NCBI Taxonomy" id="1854500"/>
    <lineage>
        <taxon>Bacteria</taxon>
        <taxon>Pseudomonadati</taxon>
        <taxon>Pseudomonadota</taxon>
        <taxon>Alphaproteobacteria</taxon>
        <taxon>Acetobacterales</taxon>
        <taxon>Roseomonadaceae</taxon>
        <taxon>Muricoccus</taxon>
    </lineage>
</organism>
<name>A0A502FVS2_9PROT</name>
<dbReference type="AlphaFoldDB" id="A0A502FVS2"/>